<comment type="caution">
    <text evidence="1">The sequence shown here is derived from an EMBL/GenBank/DDBJ whole genome shotgun (WGS) entry which is preliminary data.</text>
</comment>
<dbReference type="Proteomes" id="UP000650833">
    <property type="component" value="Unassembled WGS sequence"/>
</dbReference>
<proteinExistence type="predicted"/>
<dbReference type="OrthoDB" id="2216225at2759"/>
<name>A0A8H7V575_9FUNG</name>
<dbReference type="EMBL" id="JAEPRC010000125">
    <property type="protein sequence ID" value="KAG2207620.1"/>
    <property type="molecule type" value="Genomic_DNA"/>
</dbReference>
<sequence length="71" mass="8071">MVLNQAIYVVEEALYTFQEAVCNLDFLIDDNLEIVREEAQEVYDVDQINNLKWITKGIQNAHGVLSKGKSA</sequence>
<protein>
    <submittedName>
        <fullName evidence="1">Uncharacterized protein</fullName>
    </submittedName>
</protein>
<organism evidence="1 2">
    <name type="scientific">Mucor plumbeus</name>
    <dbReference type="NCBI Taxonomy" id="97098"/>
    <lineage>
        <taxon>Eukaryota</taxon>
        <taxon>Fungi</taxon>
        <taxon>Fungi incertae sedis</taxon>
        <taxon>Mucoromycota</taxon>
        <taxon>Mucoromycotina</taxon>
        <taxon>Mucoromycetes</taxon>
        <taxon>Mucorales</taxon>
        <taxon>Mucorineae</taxon>
        <taxon>Mucoraceae</taxon>
        <taxon>Mucor</taxon>
    </lineage>
</organism>
<gene>
    <name evidence="1" type="ORF">INT46_003506</name>
</gene>
<reference evidence="1" key="1">
    <citation type="submission" date="2020-12" db="EMBL/GenBank/DDBJ databases">
        <title>Metabolic potential, ecology and presence of endohyphal bacteria is reflected in genomic diversity of Mucoromycotina.</title>
        <authorList>
            <person name="Muszewska A."/>
            <person name="Okrasinska A."/>
            <person name="Steczkiewicz K."/>
            <person name="Drgas O."/>
            <person name="Orlowska M."/>
            <person name="Perlinska-Lenart U."/>
            <person name="Aleksandrzak-Piekarczyk T."/>
            <person name="Szatraj K."/>
            <person name="Zielenkiewicz U."/>
            <person name="Pilsyk S."/>
            <person name="Malc E."/>
            <person name="Mieczkowski P."/>
            <person name="Kruszewska J.S."/>
            <person name="Biernat P."/>
            <person name="Pawlowska J."/>
        </authorList>
    </citation>
    <scope>NUCLEOTIDE SEQUENCE</scope>
    <source>
        <strain evidence="1">CBS 226.32</strain>
    </source>
</reference>
<keyword evidence="2" id="KW-1185">Reference proteome</keyword>
<evidence type="ECO:0000313" key="2">
    <source>
        <dbReference type="Proteomes" id="UP000650833"/>
    </source>
</evidence>
<dbReference type="AlphaFoldDB" id="A0A8H7V575"/>
<evidence type="ECO:0000313" key="1">
    <source>
        <dbReference type="EMBL" id="KAG2207620.1"/>
    </source>
</evidence>
<accession>A0A8H7V575</accession>